<dbReference type="InterPro" id="IPR038081">
    <property type="entry name" value="CalX-like_sf"/>
</dbReference>
<sequence length="1672" mass="190362">MYKFMFFFLMFFLTSINSFAIGLKGIYYTKDPYCADREELKTTIDPTINFSWDNKPICAPFDGIGSTNAVKRNDNWGIVWSRYINIPENKQLIINRGTVTTRVAVDENTKFDTNSRGCGHPLDKSGAWSYNSAWGPNTKNGVKLDKLSPGLHKIKIYTFVGAPACNDRYFSLMFKDVDPNIPNEPVPTENLFPYKIAEASFEKNFYSLNEPSTGSEIIEIPINLSTQLKDDITIKFNVQDETAKNNIDYKILNDTITIPKNETKAILKVEILKNYNNTNTRKTFNIQISQITPSKSIESTTDEEIGAILKQPYDSTRIEIVSKMGVGECIKEDPQDKSPAGFGWKRISAYTSAGKYSPYNDYDAMVDKLDIKIDWNTEARNNGTKRLTINHGGPSKIGGIANISLGENGKGINISKSKTIIEFDYYAWGGEKQPNTYYIGERILPKVGIATEIQENGGIGMAVILYDASIDKPRLANADSIDILAGMGYLSKNTKFTNGLLAIGLHQAQDFAQNANGLSGGQNNLSNSITIRGSVNQNAPFITSKQTYKLGDGNPKTDDYHAGRFKITLDSTTGNTLISVSRDDKIIIDKQDITSYLPKSGKFKVAFAASTKRYGYSNVHQIANVSIKSTDCGSSKQETYTLKVVERQFAEAHKANKAKYDFNWLWNSPLRTKIAGGAPLKPYEKNSNKIGYEYCVIGAKVEAGNAYPSTQSQNVYVTYNKIDDKELLKYKLGNKFNEDDLNNLYSNEQNLTTGNLPINNVEKEELVYSNGKDNLKLTTDPNDVTAACFVLHKNFTSNNITSHMYFNAYDLSIKSEDILKGIKSSNNPFAIKPAGFYMTFEEIDYTNFPQRTPKLAIKPNKDYTKELIKTDDNNKINMPIKFFINDANVSILDSTTILNSSSIYKINATPIALNISNKQGDKYTYTLANAKNTNYYNLIETTYKTQPFHNFTLLRAITNNSMNCKNDENLSLGKDSTIDPDILRITFRDSQIKYQNQTDSVKENLKINGILINDSEDLYLKYDNVMKFENLLKDPYWTAINFINIYKNNKNKLTAEEKIALSQNLKNYGYQCRPDIADQDASKDFVINNEFADELVDCSIQALNPKYIEFIPNNFDIYVTRILNQSNINKESLKGGFTYYNDLMQDVNKTYNNKSPKINIENQMSAKLQLIIAASDGNGNSYPNFTNSCYAKDIILNLSYIGDRNFKYKDNIQNNDVKTLSSKETSLMKNAITAFNATYDNYKENTHLEKVINQKDEFKNYIKYKEENLLSKDIRDMLTEESIPLDKQKFLDTDKISFNVVGFYNQKSSQNFCKDTNTTEKCFIKIISPYTTDTDINEDKKRNFNIDRNSYKTTDVKRNDVKWDEFTFADKTNDKFDDKSALVQISKNFFNDSIEFIDKDYKKQPLKRTGATSVMIGFNLERNENPMNPTKIFIRDFIPNSLWLVSDENRLEIKDKNIENPFNMPTNINIHYYNHDDNESALFYYGSAYAKDVKGLRSGVKNSVYYTTYCTQNCDIFDINTSYNNTVPIILDWYKTPDYVPANKGQVNGDIYEFKATNSSETRTKTDTDKSDIYYPLDKKDFTHNIIIKSDNNNVKDDTITLKTPTYLKHHEKFNVEFMKDNENLWFGDGSVGSVESDEGRNSVGKVLGTKDTDDEKKFDKNLNKNSNRIFW</sequence>
<name>A0A381DM43_9BACT</name>
<dbReference type="EMBL" id="UFVD01000001">
    <property type="protein sequence ID" value="SUX11561.1"/>
    <property type="molecule type" value="Genomic_DNA"/>
</dbReference>
<gene>
    <name evidence="1" type="ORF">NCTC12475_01790</name>
</gene>
<evidence type="ECO:0008006" key="3">
    <source>
        <dbReference type="Google" id="ProtNLM"/>
    </source>
</evidence>
<reference evidence="1 2" key="1">
    <citation type="submission" date="2018-06" db="EMBL/GenBank/DDBJ databases">
        <authorList>
            <consortium name="Pathogen Informatics"/>
            <person name="Doyle S."/>
        </authorList>
    </citation>
    <scope>NUCLEOTIDE SEQUENCE [LARGE SCALE GENOMIC DNA]</scope>
    <source>
        <strain evidence="1 2">NCTC12475</strain>
    </source>
</reference>
<evidence type="ECO:0000313" key="1">
    <source>
        <dbReference type="EMBL" id="SUX11561.1"/>
    </source>
</evidence>
<dbReference type="SUPFAM" id="SSF141072">
    <property type="entry name" value="CalX-like"/>
    <property type="match status" value="1"/>
</dbReference>
<dbReference type="Proteomes" id="UP000254920">
    <property type="component" value="Unassembled WGS sequence"/>
</dbReference>
<evidence type="ECO:0000313" key="2">
    <source>
        <dbReference type="Proteomes" id="UP000254920"/>
    </source>
</evidence>
<protein>
    <recommendedName>
        <fullName evidence="3">Calx-beta domain-containing protein</fullName>
    </recommendedName>
</protein>
<keyword evidence="2" id="KW-1185">Reference proteome</keyword>
<dbReference type="RefSeq" id="WP_143297551.1">
    <property type="nucleotide sequence ID" value="NZ_CP043427.1"/>
</dbReference>
<proteinExistence type="predicted"/>
<dbReference type="Gene3D" id="2.60.40.2030">
    <property type="match status" value="1"/>
</dbReference>
<organism evidence="1 2">
    <name type="scientific">Campylobacter sputorum subsp. sputorum</name>
    <dbReference type="NCBI Taxonomy" id="32024"/>
    <lineage>
        <taxon>Bacteria</taxon>
        <taxon>Pseudomonadati</taxon>
        <taxon>Campylobacterota</taxon>
        <taxon>Epsilonproteobacteria</taxon>
        <taxon>Campylobacterales</taxon>
        <taxon>Campylobacteraceae</taxon>
        <taxon>Campylobacter</taxon>
    </lineage>
</organism>
<dbReference type="GeneID" id="93090428"/>
<accession>A0A381DM43</accession>